<reference evidence="3" key="1">
    <citation type="submission" date="2022-12" db="EMBL/GenBank/DDBJ databases">
        <title>Genome sequence of SJ11.</title>
        <authorList>
            <person name="Woo H."/>
        </authorList>
    </citation>
    <scope>NUCLEOTIDE SEQUENCE</scope>
    <source>
        <strain evidence="3">SJ11</strain>
    </source>
</reference>
<comment type="caution">
    <text evidence="3">The sequence shown here is derived from an EMBL/GenBank/DDBJ whole genome shotgun (WGS) entry which is preliminary data.</text>
</comment>
<evidence type="ECO:0000313" key="3">
    <source>
        <dbReference type="EMBL" id="MCZ4223351.1"/>
    </source>
</evidence>
<keyword evidence="1" id="KW-0812">Transmembrane</keyword>
<organism evidence="3 4">
    <name type="scientific">Pedobacter rhodius</name>
    <dbReference type="NCBI Taxonomy" id="3004098"/>
    <lineage>
        <taxon>Bacteria</taxon>
        <taxon>Pseudomonadati</taxon>
        <taxon>Bacteroidota</taxon>
        <taxon>Sphingobacteriia</taxon>
        <taxon>Sphingobacteriales</taxon>
        <taxon>Sphingobacteriaceae</taxon>
        <taxon>Pedobacter</taxon>
    </lineage>
</organism>
<dbReference type="Gene3D" id="1.10.390.10">
    <property type="entry name" value="Neutral Protease Domain 2"/>
    <property type="match status" value="1"/>
</dbReference>
<feature type="transmembrane region" description="Helical" evidence="1">
    <location>
        <begin position="171"/>
        <end position="190"/>
    </location>
</feature>
<feature type="transmembrane region" description="Helical" evidence="1">
    <location>
        <begin position="317"/>
        <end position="339"/>
    </location>
</feature>
<feature type="transmembrane region" description="Helical" evidence="1">
    <location>
        <begin position="359"/>
        <end position="381"/>
    </location>
</feature>
<proteinExistence type="predicted"/>
<feature type="domain" description="Peptidase M1 membrane alanine aminopeptidase" evidence="2">
    <location>
        <begin position="865"/>
        <end position="1039"/>
    </location>
</feature>
<accession>A0ABT4KX90</accession>
<sequence length="1065" mass="121978">MKAIFLFDIQSYFKRWSFCAILVLIVAAGIFAGQNARFSVSENIFDNSPYQISFITTLISLTTLFFSTLFASQLLFRETDARFELIIFSTPIKRGQFVAGRYLSLLVMSFLCTLLLIISFFTGHAMSDHAAKSTDFSLAWYLCPIVLFALINTIFTMSILSFVAWFTHNKLLVYVSGLLLYIFYMVALIYSGSPFMAQSMPQSEQAQFISAIFDPFGFSAFFYQTAHWSVSQRNTQMVSLTGVFLINRLMIVLISAGLIFLASRRFSFTSTNKNSKTKFTIPLTDESAISTDYQPVKTRHHFHAQVQALFSFIKMDLIYLLKSIPFVLTAMAILFFVGMEMYAEIEKGIRIPQKYASSGLMVSTIIQNFHALCMVATLYYAHEIFWRSKNSNFNLIEDSAANTKTGFFAKCLSLNILILLFTFLMIVEGIAFQLLYHYPFIDWTTYSYIFLFNTLPLLLLSYLILLLQKMIRQKYIGLAVTALFAFVMATPLGKKIVSFPLAKFLQPFSGDYSDMNGFGTYALAYAERLSFGLELVVLLIIIFNTPKRRLAKWPLIIGLILLGTILFYTGKDVIAGYRAKDVNADLQAQAAYERSYRKYQRMPMPTITAVKTTVNLFPEKNAYQVRGTYTTVNNTGKNIRTILVNFDDDFIINHAVFTFGTERISVEKPHQLIELKKAILPKQKAEFDFDISYQWKTVNGHQSFNAIVQNGSFMRISRYYPQFGYLQANEIQDEHNRRQYQLGAITPVKAFNAPKTFNNDFIDLDMTVSTSVNQIAIGVGELTKRWNSNGRNYFNYKTTSPIPFRFALSSAQYAVKKEIYKGKKFEIYYHPSHYENVAHLLKNAKLTMDYCALNFGPCPFNTVRFAEVSSFTKGFAATAYPATIYMTEDMLFHANINGDKQQDVVNELAGHELSHFWWGNNQIAPDERDGAAMLTESFAMYTEMMMLKKMYGKEKLMDKIKMHLGIYLDERGYSNEEPLYQVKNDNTYISYSKGAVIMYQLSELIGEAKVNLALKNFLTKNKYPNKNPITTDFIKELFLVTDIKFHSKIEAMFTKIEDLSNLNIK</sequence>
<keyword evidence="4" id="KW-1185">Reference proteome</keyword>
<dbReference type="Proteomes" id="UP001144341">
    <property type="component" value="Unassembled WGS sequence"/>
</dbReference>
<feature type="transmembrane region" description="Helical" evidence="1">
    <location>
        <begin position="522"/>
        <end position="543"/>
    </location>
</feature>
<dbReference type="InterPro" id="IPR014782">
    <property type="entry name" value="Peptidase_M1_dom"/>
</dbReference>
<evidence type="ECO:0000256" key="1">
    <source>
        <dbReference type="SAM" id="Phobius"/>
    </source>
</evidence>
<keyword evidence="1" id="KW-1133">Transmembrane helix</keyword>
<feature type="transmembrane region" description="Helical" evidence="1">
    <location>
        <begin position="12"/>
        <end position="32"/>
    </location>
</feature>
<keyword evidence="1" id="KW-0472">Membrane</keyword>
<dbReference type="GO" id="GO:0004177">
    <property type="term" value="F:aminopeptidase activity"/>
    <property type="evidence" value="ECO:0007669"/>
    <property type="project" value="UniProtKB-KW"/>
</dbReference>
<dbReference type="SUPFAM" id="SSF55486">
    <property type="entry name" value="Metalloproteases ('zincins'), catalytic domain"/>
    <property type="match status" value="1"/>
</dbReference>
<name>A0ABT4KX90_9SPHI</name>
<keyword evidence="3" id="KW-0031">Aminopeptidase</keyword>
<feature type="transmembrane region" description="Helical" evidence="1">
    <location>
        <begin position="102"/>
        <end position="126"/>
    </location>
</feature>
<feature type="transmembrane region" description="Helical" evidence="1">
    <location>
        <begin position="414"/>
        <end position="436"/>
    </location>
</feature>
<gene>
    <name evidence="3" type="ORF">O0931_08585</name>
</gene>
<dbReference type="EMBL" id="JAPWGL010000002">
    <property type="protein sequence ID" value="MCZ4223351.1"/>
    <property type="molecule type" value="Genomic_DNA"/>
</dbReference>
<feature type="transmembrane region" description="Helical" evidence="1">
    <location>
        <begin position="237"/>
        <end position="261"/>
    </location>
</feature>
<feature type="transmembrane region" description="Helical" evidence="1">
    <location>
        <begin position="52"/>
        <end position="76"/>
    </location>
</feature>
<dbReference type="InterPro" id="IPR027268">
    <property type="entry name" value="Peptidase_M4/M1_CTD_sf"/>
</dbReference>
<protein>
    <submittedName>
        <fullName evidence="3">M1 family aminopeptidase</fullName>
    </submittedName>
</protein>
<feature type="transmembrane region" description="Helical" evidence="1">
    <location>
        <begin position="448"/>
        <end position="468"/>
    </location>
</feature>
<dbReference type="Pfam" id="PF01433">
    <property type="entry name" value="Peptidase_M1"/>
    <property type="match status" value="1"/>
</dbReference>
<keyword evidence="3" id="KW-0645">Protease</keyword>
<feature type="transmembrane region" description="Helical" evidence="1">
    <location>
        <begin position="138"/>
        <end position="164"/>
    </location>
</feature>
<feature type="transmembrane region" description="Helical" evidence="1">
    <location>
        <begin position="550"/>
        <end position="570"/>
    </location>
</feature>
<keyword evidence="3" id="KW-0378">Hydrolase</keyword>
<evidence type="ECO:0000259" key="2">
    <source>
        <dbReference type="Pfam" id="PF01433"/>
    </source>
</evidence>
<dbReference type="RefSeq" id="WP_269415148.1">
    <property type="nucleotide sequence ID" value="NZ_JAPWGL010000002.1"/>
</dbReference>
<feature type="transmembrane region" description="Helical" evidence="1">
    <location>
        <begin position="475"/>
        <end position="493"/>
    </location>
</feature>
<evidence type="ECO:0000313" key="4">
    <source>
        <dbReference type="Proteomes" id="UP001144341"/>
    </source>
</evidence>